<dbReference type="GO" id="GO:0022857">
    <property type="term" value="F:transmembrane transporter activity"/>
    <property type="evidence" value="ECO:0007669"/>
    <property type="project" value="InterPro"/>
</dbReference>
<evidence type="ECO:0000256" key="8">
    <source>
        <dbReference type="SAM" id="Phobius"/>
    </source>
</evidence>
<keyword evidence="5 8" id="KW-1133">Transmembrane helix</keyword>
<organism evidence="9 10">
    <name type="scientific">Acinetobacter larvae</name>
    <dbReference type="NCBI Taxonomy" id="1789224"/>
    <lineage>
        <taxon>Bacteria</taxon>
        <taxon>Pseudomonadati</taxon>
        <taxon>Pseudomonadota</taxon>
        <taxon>Gammaproteobacteria</taxon>
        <taxon>Moraxellales</taxon>
        <taxon>Moraxellaceae</taxon>
        <taxon>Acinetobacter</taxon>
    </lineage>
</organism>
<feature type="transmembrane region" description="Helical" evidence="8">
    <location>
        <begin position="131"/>
        <end position="157"/>
    </location>
</feature>
<evidence type="ECO:0000256" key="7">
    <source>
        <dbReference type="SAM" id="Coils"/>
    </source>
</evidence>
<dbReference type="PANTHER" id="PTHR30509">
    <property type="entry name" value="P-HYDROXYBENZOIC ACID EFFLUX PUMP SUBUNIT-RELATED"/>
    <property type="match status" value="1"/>
</dbReference>
<sequence>MALIFAAKTFLAGMLALFASFELDLINPMWSIGTVLIIASPYSGMVSSKCVYRLIGTLAGAIVAIVLTPHFINTPWLFNIILSLWVGFALYVSLLDRTPRSYVFMLAGYSTAMIVYNAVTFIDQYSIFDLALARVLEISIGVIASAVVSATIFPVHIGSAIRLRVTKALGDIERLFANVLQDSAALAQHAKEKPAQILAQITRDTTEIHALAVHLSYEKGDLKGMTKPLQEMLHQISMVVANLVAMFERVQQLQQGDSQPYATALTQICQQVLSFLKAPALLHNDDILALPENYNEQFQQLIATAPAEDQVLLAAIQMDVRHFMSNVLAVKVIWQHIQAGDKNIPTQITPLTTHYPSLHRDHGVAIRGGISAVMTTFIVTAIWILSGWKTGYMMAQMGAITACILTALDNPVPVLKIFLWGSIVSGILVFIYAFGVFPHITAFWQLALVLLPLVLISVSMMTDQMLMPIGMVLGINTMMGLNLHNSYRMDAVTYLDTTMAMLVGVMVSLIVIDLVRAMSPDQSARRILALHYRALRQALGLSYGADFKVHLRSMLDRVGVLNSKMVQQPAVQQAIRHALYECSALVDFTRLDELTHARQSSARMRELMRQLKQQLQQLFTQQAQQLHASDHMQQQLQQQLTALALEVAGIEDLSVQQRWQISLNNIAYSLCHFDQDFMAMTREAMQSAMLTRTEVLEKATALPQATENKDQANG</sequence>
<gene>
    <name evidence="9" type="ORF">BFG52_00925</name>
</gene>
<dbReference type="GO" id="GO:0005886">
    <property type="term" value="C:plasma membrane"/>
    <property type="evidence" value="ECO:0007669"/>
    <property type="project" value="UniProtKB-SubCell"/>
</dbReference>
<evidence type="ECO:0000313" key="9">
    <source>
        <dbReference type="EMBL" id="AOA57053.1"/>
    </source>
</evidence>
<keyword evidence="2" id="KW-0813">Transport</keyword>
<keyword evidence="10" id="KW-1185">Reference proteome</keyword>
<protein>
    <submittedName>
        <fullName evidence="9">Fusaric acid resistance protein</fullName>
    </submittedName>
</protein>
<dbReference type="Proteomes" id="UP000093391">
    <property type="component" value="Chromosome"/>
</dbReference>
<dbReference type="Pfam" id="PF04632">
    <property type="entry name" value="FUSC"/>
    <property type="match status" value="1"/>
</dbReference>
<keyword evidence="6 8" id="KW-0472">Membrane</keyword>
<dbReference type="InterPro" id="IPR006726">
    <property type="entry name" value="PHBA_efflux_AaeB/fusaric-R"/>
</dbReference>
<keyword evidence="4 8" id="KW-0812">Transmembrane</keyword>
<evidence type="ECO:0000256" key="5">
    <source>
        <dbReference type="ARBA" id="ARBA00022989"/>
    </source>
</evidence>
<evidence type="ECO:0000256" key="3">
    <source>
        <dbReference type="ARBA" id="ARBA00022475"/>
    </source>
</evidence>
<keyword evidence="7" id="KW-0175">Coiled coil</keyword>
<evidence type="ECO:0000256" key="6">
    <source>
        <dbReference type="ARBA" id="ARBA00023136"/>
    </source>
</evidence>
<evidence type="ECO:0000256" key="2">
    <source>
        <dbReference type="ARBA" id="ARBA00022448"/>
    </source>
</evidence>
<dbReference type="STRING" id="1789224.BFG52_00925"/>
<comment type="subcellular location">
    <subcellularLocation>
        <location evidence="1">Cell membrane</location>
        <topology evidence="1">Multi-pass membrane protein</topology>
    </subcellularLocation>
</comment>
<dbReference type="AlphaFoldDB" id="A0A1B2LWA8"/>
<feature type="transmembrane region" description="Helical" evidence="8">
    <location>
        <begin position="76"/>
        <end position="95"/>
    </location>
</feature>
<dbReference type="EMBL" id="CP016895">
    <property type="protein sequence ID" value="AOA57053.1"/>
    <property type="molecule type" value="Genomic_DNA"/>
</dbReference>
<reference evidence="9 10" key="1">
    <citation type="submission" date="2016-08" db="EMBL/GenBank/DDBJ databases">
        <authorList>
            <person name="Seilhamer J.J."/>
        </authorList>
    </citation>
    <scope>NUCLEOTIDE SEQUENCE [LARGE SCALE GENOMIC DNA]</scope>
    <source>
        <strain evidence="9 10">BRTC-1</strain>
    </source>
</reference>
<accession>A0A1B2LWA8</accession>
<feature type="transmembrane region" description="Helical" evidence="8">
    <location>
        <begin position="102"/>
        <end position="119"/>
    </location>
</feature>
<feature type="transmembrane region" description="Helical" evidence="8">
    <location>
        <begin position="469"/>
        <end position="487"/>
    </location>
</feature>
<feature type="transmembrane region" description="Helical" evidence="8">
    <location>
        <begin position="443"/>
        <end position="462"/>
    </location>
</feature>
<evidence type="ECO:0000313" key="10">
    <source>
        <dbReference type="Proteomes" id="UP000093391"/>
    </source>
</evidence>
<dbReference type="PANTHER" id="PTHR30509:SF9">
    <property type="entry name" value="MULTIDRUG RESISTANCE PROTEIN MDTO"/>
    <property type="match status" value="1"/>
</dbReference>
<feature type="transmembrane region" description="Helical" evidence="8">
    <location>
        <begin position="51"/>
        <end position="70"/>
    </location>
</feature>
<feature type="coiled-coil region" evidence="7">
    <location>
        <begin position="594"/>
        <end position="624"/>
    </location>
</feature>
<dbReference type="KEGG" id="ala:BFG52_00925"/>
<keyword evidence="3" id="KW-1003">Cell membrane</keyword>
<feature type="transmembrane region" description="Helical" evidence="8">
    <location>
        <begin position="364"/>
        <end position="385"/>
    </location>
</feature>
<name>A0A1B2LWA8_9GAMM</name>
<feature type="transmembrane region" description="Helical" evidence="8">
    <location>
        <begin position="499"/>
        <end position="518"/>
    </location>
</feature>
<evidence type="ECO:0000256" key="4">
    <source>
        <dbReference type="ARBA" id="ARBA00022692"/>
    </source>
</evidence>
<proteinExistence type="predicted"/>
<feature type="transmembrane region" description="Helical" evidence="8">
    <location>
        <begin position="417"/>
        <end position="437"/>
    </location>
</feature>
<evidence type="ECO:0000256" key="1">
    <source>
        <dbReference type="ARBA" id="ARBA00004651"/>
    </source>
</evidence>